<dbReference type="STRING" id="1379.HMPREF3186_00151"/>
<dbReference type="EMBL" id="LSDC01000013">
    <property type="protein sequence ID" value="KXB63364.1"/>
    <property type="molecule type" value="Genomic_DNA"/>
</dbReference>
<comment type="caution">
    <text evidence="3">The sequence shown here is derived from an EMBL/GenBank/DDBJ whole genome shotgun (WGS) entry which is preliminary data.</text>
</comment>
<reference evidence="4" key="1">
    <citation type="submission" date="2016-01" db="EMBL/GenBank/DDBJ databases">
        <authorList>
            <person name="Mitreva M."/>
            <person name="Pepin K.H."/>
            <person name="Mihindukulasuriya K.A."/>
            <person name="Fulton R."/>
            <person name="Fronick C."/>
            <person name="O'Laughlin M."/>
            <person name="Miner T."/>
            <person name="Herter B."/>
            <person name="Rosa B.A."/>
            <person name="Cordes M."/>
            <person name="Tomlinson C."/>
            <person name="Wollam A."/>
            <person name="Palsikar V.B."/>
            <person name="Mardis E.R."/>
            <person name="Wilson R.K."/>
        </authorList>
    </citation>
    <scope>NUCLEOTIDE SEQUENCE [LARGE SCALE GENOMIC DNA]</scope>
    <source>
        <strain evidence="4">DNF01167</strain>
    </source>
</reference>
<feature type="chain" id="PRO_5007461362" description="Peptidase C39-like domain-containing protein" evidence="1">
    <location>
        <begin position="24"/>
        <end position="228"/>
    </location>
</feature>
<evidence type="ECO:0000313" key="3">
    <source>
        <dbReference type="EMBL" id="KXB63364.1"/>
    </source>
</evidence>
<feature type="domain" description="Peptidase C39-like" evidence="2">
    <location>
        <begin position="60"/>
        <end position="191"/>
    </location>
</feature>
<dbReference type="OrthoDB" id="3186156at2"/>
<proteinExistence type="predicted"/>
<evidence type="ECO:0000256" key="1">
    <source>
        <dbReference type="SAM" id="SignalP"/>
    </source>
</evidence>
<accession>A0A134A6M9</accession>
<dbReference type="Proteomes" id="UP000070355">
    <property type="component" value="Unassembled WGS sequence"/>
</dbReference>
<evidence type="ECO:0000313" key="4">
    <source>
        <dbReference type="Proteomes" id="UP000070355"/>
    </source>
</evidence>
<name>A0A134A6M9_9BACL</name>
<dbReference type="InterPro" id="IPR039564">
    <property type="entry name" value="Peptidase_C39-like"/>
</dbReference>
<evidence type="ECO:0000259" key="2">
    <source>
        <dbReference type="Pfam" id="PF13529"/>
    </source>
</evidence>
<feature type="signal peptide" evidence="1">
    <location>
        <begin position="1"/>
        <end position="23"/>
    </location>
</feature>
<protein>
    <recommendedName>
        <fullName evidence="2">Peptidase C39-like domain-containing protein</fullName>
    </recommendedName>
</protein>
<dbReference type="Gene3D" id="3.90.70.10">
    <property type="entry name" value="Cysteine proteinases"/>
    <property type="match status" value="1"/>
</dbReference>
<dbReference type="PATRIC" id="fig|1379.3.peg.148"/>
<dbReference type="AlphaFoldDB" id="A0A134A6M9"/>
<organism evidence="3 4">
    <name type="scientific">Gemella haemolysans</name>
    <dbReference type="NCBI Taxonomy" id="1379"/>
    <lineage>
        <taxon>Bacteria</taxon>
        <taxon>Bacillati</taxon>
        <taxon>Bacillota</taxon>
        <taxon>Bacilli</taxon>
        <taxon>Bacillales</taxon>
        <taxon>Gemellaceae</taxon>
        <taxon>Gemella</taxon>
    </lineage>
</organism>
<dbReference type="Pfam" id="PF13529">
    <property type="entry name" value="Peptidase_C39_2"/>
    <property type="match status" value="1"/>
</dbReference>
<keyword evidence="1" id="KW-0732">Signal</keyword>
<dbReference type="RefSeq" id="WP_060913464.1">
    <property type="nucleotide sequence ID" value="NZ_KQ959922.1"/>
</dbReference>
<sequence>MKKSIGVLLVGSLLLTGTGNVKADWIKDQQGKWEYFPNEGSISHFYDEKSKDFVKPVKLPQYYQADARWGSKRYGISNMKITGCVPTSLSMIISGLKENVTPVQVADYIYDTSMEMNTLFTGTSSLGAVAAIEYWGCNYRVINSKDDLKVALQNGNIVYGAVGHGIFVKGYSTHAIVLSGYQNGKTLAIDPDNPERTNKWYNVDDIWDQRSMELEDNSAGGPFMVVYK</sequence>
<gene>
    <name evidence="3" type="ORF">HMPREF3186_00151</name>
</gene>